<feature type="transmembrane region" description="Helical" evidence="6">
    <location>
        <begin position="427"/>
        <end position="456"/>
    </location>
</feature>
<proteinExistence type="predicted"/>
<feature type="domain" description="Reticulon" evidence="8">
    <location>
        <begin position="254"/>
        <end position="415"/>
    </location>
</feature>
<feature type="region of interest" description="Disordered" evidence="7">
    <location>
        <begin position="65"/>
        <end position="122"/>
    </location>
</feature>
<keyword evidence="4 6" id="KW-1133">Transmembrane helix</keyword>
<feature type="transmembrane region" description="Helical" evidence="6">
    <location>
        <begin position="288"/>
        <end position="307"/>
    </location>
</feature>
<dbReference type="Pfam" id="PF02453">
    <property type="entry name" value="Reticulon"/>
    <property type="match status" value="1"/>
</dbReference>
<evidence type="ECO:0000313" key="9">
    <source>
        <dbReference type="EMBL" id="KAH0452999.1"/>
    </source>
</evidence>
<dbReference type="PANTHER" id="PTHR46626:SF2">
    <property type="entry name" value="RETICULON-LIKE PROTEIN B17"/>
    <property type="match status" value="1"/>
</dbReference>
<dbReference type="AlphaFoldDB" id="A0AAV7FTQ8"/>
<gene>
    <name evidence="9" type="ORF">IEQ34_017323</name>
</gene>
<protein>
    <recommendedName>
        <fullName evidence="6">Reticulon-like protein</fullName>
    </recommendedName>
</protein>
<dbReference type="PANTHER" id="PTHR46626">
    <property type="entry name" value="RETICULON-LIKE PROTEIN B17"/>
    <property type="match status" value="1"/>
</dbReference>
<feature type="compositionally biased region" description="Basic residues" evidence="7">
    <location>
        <begin position="205"/>
        <end position="215"/>
    </location>
</feature>
<evidence type="ECO:0000256" key="6">
    <source>
        <dbReference type="RuleBase" id="RU363132"/>
    </source>
</evidence>
<evidence type="ECO:0000256" key="5">
    <source>
        <dbReference type="ARBA" id="ARBA00023136"/>
    </source>
</evidence>
<dbReference type="PROSITE" id="PS50845">
    <property type="entry name" value="RETICULON"/>
    <property type="match status" value="1"/>
</dbReference>
<keyword evidence="3 6" id="KW-0256">Endoplasmic reticulum</keyword>
<dbReference type="GO" id="GO:0005789">
    <property type="term" value="C:endoplasmic reticulum membrane"/>
    <property type="evidence" value="ECO:0007669"/>
    <property type="project" value="UniProtKB-SubCell"/>
</dbReference>
<evidence type="ECO:0000313" key="10">
    <source>
        <dbReference type="Proteomes" id="UP000775213"/>
    </source>
</evidence>
<evidence type="ECO:0000256" key="4">
    <source>
        <dbReference type="ARBA" id="ARBA00022989"/>
    </source>
</evidence>
<keyword evidence="10" id="KW-1185">Reference proteome</keyword>
<keyword evidence="2 6" id="KW-0812">Transmembrane</keyword>
<evidence type="ECO:0000256" key="3">
    <source>
        <dbReference type="ARBA" id="ARBA00022824"/>
    </source>
</evidence>
<keyword evidence="5 6" id="KW-0472">Membrane</keyword>
<dbReference type="InterPro" id="IPR003388">
    <property type="entry name" value="Reticulon"/>
</dbReference>
<reference evidence="9 10" key="1">
    <citation type="journal article" date="2021" name="Hortic Res">
        <title>Chromosome-scale assembly of the Dendrobium chrysotoxum genome enhances the understanding of orchid evolution.</title>
        <authorList>
            <person name="Zhang Y."/>
            <person name="Zhang G.Q."/>
            <person name="Zhang D."/>
            <person name="Liu X.D."/>
            <person name="Xu X.Y."/>
            <person name="Sun W.H."/>
            <person name="Yu X."/>
            <person name="Zhu X."/>
            <person name="Wang Z.W."/>
            <person name="Zhao X."/>
            <person name="Zhong W.Y."/>
            <person name="Chen H."/>
            <person name="Yin W.L."/>
            <person name="Huang T."/>
            <person name="Niu S.C."/>
            <person name="Liu Z.J."/>
        </authorList>
    </citation>
    <scope>NUCLEOTIDE SEQUENCE [LARGE SCALE GENOMIC DNA]</scope>
    <source>
        <strain evidence="9">Lindl</strain>
    </source>
</reference>
<comment type="subcellular location">
    <subcellularLocation>
        <location evidence="1 6">Endoplasmic reticulum membrane</location>
        <topology evidence="1 6">Multi-pass membrane protein</topology>
    </subcellularLocation>
</comment>
<comment type="caution">
    <text evidence="9">The sequence shown here is derived from an EMBL/GenBank/DDBJ whole genome shotgun (WGS) entry which is preliminary data.</text>
</comment>
<feature type="region of interest" description="Disordered" evidence="7">
    <location>
        <begin position="135"/>
        <end position="219"/>
    </location>
</feature>
<organism evidence="9 10">
    <name type="scientific">Dendrobium chrysotoxum</name>
    <name type="common">Orchid</name>
    <dbReference type="NCBI Taxonomy" id="161865"/>
    <lineage>
        <taxon>Eukaryota</taxon>
        <taxon>Viridiplantae</taxon>
        <taxon>Streptophyta</taxon>
        <taxon>Embryophyta</taxon>
        <taxon>Tracheophyta</taxon>
        <taxon>Spermatophyta</taxon>
        <taxon>Magnoliopsida</taxon>
        <taxon>Liliopsida</taxon>
        <taxon>Asparagales</taxon>
        <taxon>Orchidaceae</taxon>
        <taxon>Epidendroideae</taxon>
        <taxon>Malaxideae</taxon>
        <taxon>Dendrobiinae</taxon>
        <taxon>Dendrobium</taxon>
    </lineage>
</organism>
<feature type="compositionally biased region" description="Basic and acidic residues" evidence="7">
    <location>
        <begin position="184"/>
        <end position="194"/>
    </location>
</feature>
<dbReference type="Proteomes" id="UP000775213">
    <property type="component" value="Unassembled WGS sequence"/>
</dbReference>
<sequence>MTTISNGYNLSVFNRTFPKEIETDRQIYTFFSFNSPNPGKCLRKKELKRERGPWLSLFSKTLMSSLPPPPAMDSSPPTTPVTLKSQPRLRSRPIPRLSHPFDDPLDSPTLISPSPTKPPSPLNLTIHELLLLPSSPNPRTKLRHIAGESHDLPPLEATPRRRSKSRAPPAPISPRNGRRARRRLEKENVREDRVLTQVEDDAGKLKKRRQSRPRLPRKETLSLVPCLPSSSPKTKQHDITVDDQSSLEGICKAVSDLVMWKNVAKSSLWFGFGSILFLSSILSSDVGFSIVSAVSHLGILILCLAFLNDSIRQRKQEKKKATPILLTEEDFLRIARIILPVVNAALSKSQETFSGEPLMTLKVAPVLLFMAKYGHLTTPWRLLAIGFFSSFTVPKLYSCYYQQIQQRVEEARSYVLESWRSCSRKKLVAISVSALLWNIFSVKMRIFAAFITVVILRYHHEQSPYIHEYAVEDVNKDSREGGLGEEENINKTG</sequence>
<evidence type="ECO:0000256" key="7">
    <source>
        <dbReference type="SAM" id="MobiDB-lite"/>
    </source>
</evidence>
<evidence type="ECO:0000256" key="1">
    <source>
        <dbReference type="ARBA" id="ARBA00004477"/>
    </source>
</evidence>
<accession>A0AAV7FTQ8</accession>
<evidence type="ECO:0000256" key="2">
    <source>
        <dbReference type="ARBA" id="ARBA00022692"/>
    </source>
</evidence>
<name>A0AAV7FTQ8_DENCH</name>
<dbReference type="InterPro" id="IPR044647">
    <property type="entry name" value="RTNLB17/18/21"/>
</dbReference>
<evidence type="ECO:0000259" key="8">
    <source>
        <dbReference type="PROSITE" id="PS50845"/>
    </source>
</evidence>
<dbReference type="EMBL" id="JAGFBR010000016">
    <property type="protein sequence ID" value="KAH0452999.1"/>
    <property type="molecule type" value="Genomic_DNA"/>
</dbReference>